<reference evidence="1 2" key="1">
    <citation type="submission" date="2019-08" db="EMBL/GenBank/DDBJ databases">
        <authorList>
            <person name="Herpell B J."/>
        </authorList>
    </citation>
    <scope>NUCLEOTIDE SEQUENCE [LARGE SCALE GENOMIC DNA]</scope>
    <source>
        <strain evidence="2">Msb3</strain>
    </source>
</reference>
<accession>A0A5Q4YWG6</accession>
<keyword evidence="2" id="KW-1185">Reference proteome</keyword>
<evidence type="ECO:0000313" key="1">
    <source>
        <dbReference type="EMBL" id="VVD33547.1"/>
    </source>
</evidence>
<dbReference type="KEGG" id="pdio:PDMSB3_2263.1"/>
<proteinExistence type="predicted"/>
<dbReference type="Proteomes" id="UP000325811">
    <property type="component" value="Chromosome II"/>
</dbReference>
<evidence type="ECO:0000313" key="2">
    <source>
        <dbReference type="Proteomes" id="UP000325811"/>
    </source>
</evidence>
<sequence>MSCPGTRHTLANSTHALPIAIATPYGMVPVALLSATLPDLRRAPFPGVAQSIRSAAIPLSPAHIWRRRSHMASDPIAPITQVAKPISSAP</sequence>
<protein>
    <submittedName>
        <fullName evidence="1">Uncharacterized protein</fullName>
    </submittedName>
</protein>
<dbReference type="AlphaFoldDB" id="A0A5Q4YWG6"/>
<name>A0A5Q4YWG6_9BURK</name>
<gene>
    <name evidence="1" type="ORF">PDMSB3_2263</name>
</gene>
<dbReference type="EMBL" id="LR699554">
    <property type="protein sequence ID" value="VVD33547.1"/>
    <property type="molecule type" value="Genomic_DNA"/>
</dbReference>
<organism evidence="1 2">
    <name type="scientific">Paraburkholderia dioscoreae</name>
    <dbReference type="NCBI Taxonomy" id="2604047"/>
    <lineage>
        <taxon>Bacteria</taxon>
        <taxon>Pseudomonadati</taxon>
        <taxon>Pseudomonadota</taxon>
        <taxon>Betaproteobacteria</taxon>
        <taxon>Burkholderiales</taxon>
        <taxon>Burkholderiaceae</taxon>
        <taxon>Paraburkholderia</taxon>
    </lineage>
</organism>